<accession>A0ABW3TXN9</accession>
<proteinExistence type="predicted"/>
<evidence type="ECO:0000313" key="2">
    <source>
        <dbReference type="EMBL" id="MFD1205455.1"/>
    </source>
</evidence>
<dbReference type="Proteomes" id="UP001597231">
    <property type="component" value="Unassembled WGS sequence"/>
</dbReference>
<gene>
    <name evidence="2" type="ORF">ACFQ38_10130</name>
</gene>
<keyword evidence="1" id="KW-0472">Membrane</keyword>
<dbReference type="EMBL" id="JBHTLT010000046">
    <property type="protein sequence ID" value="MFD1205455.1"/>
    <property type="molecule type" value="Genomic_DNA"/>
</dbReference>
<feature type="transmembrane region" description="Helical" evidence="1">
    <location>
        <begin position="56"/>
        <end position="78"/>
    </location>
</feature>
<reference evidence="3" key="1">
    <citation type="journal article" date="2019" name="Int. J. Syst. Evol. Microbiol.">
        <title>The Global Catalogue of Microorganisms (GCM) 10K type strain sequencing project: providing services to taxonomists for standard genome sequencing and annotation.</title>
        <authorList>
            <consortium name="The Broad Institute Genomics Platform"/>
            <consortium name="The Broad Institute Genome Sequencing Center for Infectious Disease"/>
            <person name="Wu L."/>
            <person name="Ma J."/>
        </authorList>
    </citation>
    <scope>NUCLEOTIDE SEQUENCE [LARGE SCALE GENOMIC DNA]</scope>
    <source>
        <strain evidence="3">CCUG 53915</strain>
    </source>
</reference>
<sequence length="431" mass="50506">MDNDQFEKRMELLKKAYDRVPSSFHPDEVFKKIDETKPPERLSIPSKKKRGIRQHVTAWAVGISCIFLIGLIGTGVVVDQNRNANEQIDHSVPKKEYIEELKKKFEVEKEKRQKELALDDHYFDQYVQGNSISILNHDDYVKSVSQNANANDRFYEDYLRAVEQLKTPAEMIDDLLLNPLSEDEEKSIEFLIHYRKKLERLSMIYNAILTDHKQAIDSYEMDPTVDKALIIMDRRNQFPDSLQSILSTMSKQSFQLRTSKRSGEIKAHYYNTIHHDRLYDLLHHSVYGYIQMLVEEPYTYGGYLEYPLEETPSILSMMEGTLMTVEEDSTLYPIMKAQFTTLFNVVLKGDNKNVVFDENGVLLSEYQEVWRKLADSEKATPLTYVMKPIVEEMEASNWRSSKTWDRTSYYAVEEALVLYKEGQLERFMNED</sequence>
<name>A0ABW3TXN9_9BACL</name>
<organism evidence="2 3">
    <name type="scientific">Sporosarcina contaminans</name>
    <dbReference type="NCBI Taxonomy" id="633403"/>
    <lineage>
        <taxon>Bacteria</taxon>
        <taxon>Bacillati</taxon>
        <taxon>Bacillota</taxon>
        <taxon>Bacilli</taxon>
        <taxon>Bacillales</taxon>
        <taxon>Caryophanaceae</taxon>
        <taxon>Sporosarcina</taxon>
    </lineage>
</organism>
<dbReference type="RefSeq" id="WP_336824217.1">
    <property type="nucleotide sequence ID" value="NZ_JBHTLT010000046.1"/>
</dbReference>
<evidence type="ECO:0000313" key="3">
    <source>
        <dbReference type="Proteomes" id="UP001597231"/>
    </source>
</evidence>
<keyword evidence="1" id="KW-0812">Transmembrane</keyword>
<evidence type="ECO:0000256" key="1">
    <source>
        <dbReference type="SAM" id="Phobius"/>
    </source>
</evidence>
<keyword evidence="1" id="KW-1133">Transmembrane helix</keyword>
<keyword evidence="3" id="KW-1185">Reference proteome</keyword>
<protein>
    <submittedName>
        <fullName evidence="2">Uncharacterized protein</fullName>
    </submittedName>
</protein>
<comment type="caution">
    <text evidence="2">The sequence shown here is derived from an EMBL/GenBank/DDBJ whole genome shotgun (WGS) entry which is preliminary data.</text>
</comment>